<name>A0A512PG16_9CELL</name>
<comment type="caution">
    <text evidence="2">The sequence shown here is derived from an EMBL/GenBank/DDBJ whole genome shotgun (WGS) entry which is preliminary data.</text>
</comment>
<gene>
    <name evidence="2" type="ORF">CSO01_28600</name>
</gene>
<dbReference type="AlphaFoldDB" id="A0A512PG16"/>
<dbReference type="RefSeq" id="WP_146953938.1">
    <property type="nucleotide sequence ID" value="NZ_BAABBJ010000014.1"/>
</dbReference>
<protein>
    <submittedName>
        <fullName evidence="2">Uncharacterized protein</fullName>
    </submittedName>
</protein>
<proteinExistence type="predicted"/>
<dbReference type="OrthoDB" id="4822498at2"/>
<accession>A0A512PG16</accession>
<dbReference type="EMBL" id="BKAL01000011">
    <property type="protein sequence ID" value="GEP70145.1"/>
    <property type="molecule type" value="Genomic_DNA"/>
</dbReference>
<organism evidence="2 3">
    <name type="scientific">Cellulomonas soli</name>
    <dbReference type="NCBI Taxonomy" id="931535"/>
    <lineage>
        <taxon>Bacteria</taxon>
        <taxon>Bacillati</taxon>
        <taxon>Actinomycetota</taxon>
        <taxon>Actinomycetes</taxon>
        <taxon>Micrococcales</taxon>
        <taxon>Cellulomonadaceae</taxon>
        <taxon>Cellulomonas</taxon>
    </lineage>
</organism>
<dbReference type="Proteomes" id="UP000321798">
    <property type="component" value="Unassembled WGS sequence"/>
</dbReference>
<sequence>MTVNDTGGPQVEVGRHAPPELAELFDECVTLGYWPGEEFNVRGMPGGSSGDVIGIRLDGNSYVIWSEDNGRPHELLRTDDFDRARAYFLTEVGWHAGSRGHGPYAGRSRADEEGWTSMTPRERTIRFYEELGLPLPPALSEASEDRPGHADD</sequence>
<evidence type="ECO:0000313" key="3">
    <source>
        <dbReference type="Proteomes" id="UP000321798"/>
    </source>
</evidence>
<evidence type="ECO:0000256" key="1">
    <source>
        <dbReference type="SAM" id="MobiDB-lite"/>
    </source>
</evidence>
<keyword evidence="3" id="KW-1185">Reference proteome</keyword>
<evidence type="ECO:0000313" key="2">
    <source>
        <dbReference type="EMBL" id="GEP70145.1"/>
    </source>
</evidence>
<feature type="region of interest" description="Disordered" evidence="1">
    <location>
        <begin position="99"/>
        <end position="118"/>
    </location>
</feature>
<reference evidence="2 3" key="1">
    <citation type="submission" date="2019-07" db="EMBL/GenBank/DDBJ databases">
        <title>Whole genome shotgun sequence of Cellulomonas soli NBRC 109434.</title>
        <authorList>
            <person name="Hosoyama A."/>
            <person name="Uohara A."/>
            <person name="Ohji S."/>
            <person name="Ichikawa N."/>
        </authorList>
    </citation>
    <scope>NUCLEOTIDE SEQUENCE [LARGE SCALE GENOMIC DNA]</scope>
    <source>
        <strain evidence="2 3">NBRC 109434</strain>
    </source>
</reference>